<dbReference type="Proteomes" id="UP000195105">
    <property type="component" value="Unassembled WGS sequence"/>
</dbReference>
<feature type="region of interest" description="Disordered" evidence="1">
    <location>
        <begin position="53"/>
        <end position="73"/>
    </location>
</feature>
<evidence type="ECO:0000313" key="2">
    <source>
        <dbReference type="EMBL" id="OUD01976.1"/>
    </source>
</evidence>
<protein>
    <submittedName>
        <fullName evidence="2">Uncharacterized protein</fullName>
    </submittedName>
</protein>
<proteinExistence type="predicted"/>
<comment type="caution">
    <text evidence="2">The sequence shown here is derived from an EMBL/GenBank/DDBJ whole genome shotgun (WGS) entry which is preliminary data.</text>
</comment>
<organism evidence="2 3">
    <name type="scientific">Streptomyces swartbergensis</name>
    <dbReference type="NCBI Taxonomy" id="487165"/>
    <lineage>
        <taxon>Bacteria</taxon>
        <taxon>Bacillati</taxon>
        <taxon>Actinomycetota</taxon>
        <taxon>Actinomycetes</taxon>
        <taxon>Kitasatosporales</taxon>
        <taxon>Streptomycetaceae</taxon>
        <taxon>Streptomyces</taxon>
    </lineage>
</organism>
<dbReference type="AlphaFoldDB" id="A0A243S3A4"/>
<evidence type="ECO:0000256" key="1">
    <source>
        <dbReference type="SAM" id="MobiDB-lite"/>
    </source>
</evidence>
<accession>A0A243S3A4</accession>
<dbReference type="EMBL" id="NGFN01000097">
    <property type="protein sequence ID" value="OUD01976.1"/>
    <property type="molecule type" value="Genomic_DNA"/>
</dbReference>
<keyword evidence="3" id="KW-1185">Reference proteome</keyword>
<gene>
    <name evidence="2" type="ORF">CA983_17415</name>
</gene>
<name>A0A243S3A4_9ACTN</name>
<dbReference type="RefSeq" id="WP_086601820.1">
    <property type="nucleotide sequence ID" value="NZ_NGFN01000097.1"/>
</dbReference>
<evidence type="ECO:0000313" key="3">
    <source>
        <dbReference type="Proteomes" id="UP000195105"/>
    </source>
</evidence>
<reference evidence="2 3" key="1">
    <citation type="submission" date="2017-05" db="EMBL/GenBank/DDBJ databases">
        <title>Biotechnological potential of actinobacteria isolated from South African environments.</title>
        <authorList>
            <person name="Le Roes-Hill M."/>
            <person name="Prins A."/>
            <person name="Durrell K.A."/>
        </authorList>
    </citation>
    <scope>NUCLEOTIDE SEQUENCE [LARGE SCALE GENOMIC DNA]</scope>
    <source>
        <strain evidence="2 3">HMC13</strain>
    </source>
</reference>
<sequence length="73" mass="8071">MFFKDKHCPTCGGSGTQVFTPLKPEERKALGTHRTDLWRCTAAGCRWYQPWGHRAGGGRLPEELQNPGADASV</sequence>